<evidence type="ECO:0000313" key="2">
    <source>
        <dbReference type="Proteomes" id="UP000322234"/>
    </source>
</evidence>
<dbReference type="Proteomes" id="UP000322234">
    <property type="component" value="Unassembled WGS sequence"/>
</dbReference>
<keyword evidence="2" id="KW-1185">Reference proteome</keyword>
<name>A0A6B0RGK7_9CETA</name>
<dbReference type="EMBL" id="VBQZ03000053">
    <property type="protein sequence ID" value="MXQ89125.1"/>
    <property type="molecule type" value="Genomic_DNA"/>
</dbReference>
<protein>
    <submittedName>
        <fullName evidence="1">Uncharacterized protein</fullName>
    </submittedName>
</protein>
<proteinExistence type="predicted"/>
<organism evidence="1 2">
    <name type="scientific">Bos mutus</name>
    <name type="common">wild yak</name>
    <dbReference type="NCBI Taxonomy" id="72004"/>
    <lineage>
        <taxon>Eukaryota</taxon>
        <taxon>Metazoa</taxon>
        <taxon>Chordata</taxon>
        <taxon>Craniata</taxon>
        <taxon>Vertebrata</taxon>
        <taxon>Euteleostomi</taxon>
        <taxon>Mammalia</taxon>
        <taxon>Eutheria</taxon>
        <taxon>Laurasiatheria</taxon>
        <taxon>Artiodactyla</taxon>
        <taxon>Ruminantia</taxon>
        <taxon>Pecora</taxon>
        <taxon>Bovidae</taxon>
        <taxon>Bovinae</taxon>
        <taxon>Bos</taxon>
    </lineage>
</organism>
<sequence length="97" mass="11292">MEKIYEKHLSVLPREKPQIMKIRHLSSYCFPDAFEFYTQNQATFTKLHSQWVKSSIFFLLVHASPALLYSCDFAMEAKDEEGHPVLHNTKSVLSSSR</sequence>
<accession>A0A6B0RGK7</accession>
<gene>
    <name evidence="1" type="ORF">E5288_WYG015083</name>
</gene>
<dbReference type="AlphaFoldDB" id="A0A6B0RGK7"/>
<comment type="caution">
    <text evidence="1">The sequence shown here is derived from an EMBL/GenBank/DDBJ whole genome shotgun (WGS) entry which is preliminary data.</text>
</comment>
<reference evidence="1" key="1">
    <citation type="submission" date="2019-10" db="EMBL/GenBank/DDBJ databases">
        <title>The sequence and de novo assembly of the wild yak genome.</title>
        <authorList>
            <person name="Liu Y."/>
        </authorList>
    </citation>
    <scope>NUCLEOTIDE SEQUENCE [LARGE SCALE GENOMIC DNA]</scope>
    <source>
        <strain evidence="1">WY2019</strain>
    </source>
</reference>
<evidence type="ECO:0000313" key="1">
    <source>
        <dbReference type="EMBL" id="MXQ89125.1"/>
    </source>
</evidence>